<proteinExistence type="inferred from homology"/>
<evidence type="ECO:0000259" key="4">
    <source>
        <dbReference type="SMART" id="SM00854"/>
    </source>
</evidence>
<keyword evidence="3" id="KW-1133">Transmembrane helix</keyword>
<sequence length="388" mass="40004">MEMSSTPRHGRHVSQRTFLWRRLGVLGALLLTIILVGIGVSNLFDSSSTSSQSTSTTSTPPHATTTKATNPVTMTFVGDTALGNTPNLPANASSYFSDVQSALSAPIEFGNLEGTLTDAGGSKCGTSSSNCYAFHNPPAYAQIFKSAGFNVLNSANNHSHDFGAQGVSDTTAALGGAAISQGGLPGQIAYATDGKTKVAFVNFAPYSSTNNLLDTAAAKVLITQAKTQAQVVVVYMHAGAEGSSASHVTGQEESYVGEDRGNAKVFAHTAIDDGADLVVASGPHVLRGMEWYQGHLINYSLANFAGYQNFSTSGSMSLTAILRVELASNGSFVSGHFTSLLLNSVGQPAIDSTNQAATFVNALSTQDFGAAAALIKPDGSITPPPAAP</sequence>
<reference evidence="5" key="1">
    <citation type="submission" date="2020-05" db="EMBL/GenBank/DDBJ databases">
        <authorList>
            <person name="Chiriac C."/>
            <person name="Salcher M."/>
            <person name="Ghai R."/>
            <person name="Kavagutti S V."/>
        </authorList>
    </citation>
    <scope>NUCLEOTIDE SEQUENCE</scope>
</reference>
<organism evidence="5">
    <name type="scientific">freshwater metagenome</name>
    <dbReference type="NCBI Taxonomy" id="449393"/>
    <lineage>
        <taxon>unclassified sequences</taxon>
        <taxon>metagenomes</taxon>
        <taxon>ecological metagenomes</taxon>
    </lineage>
</organism>
<dbReference type="AlphaFoldDB" id="A0A6J7AL38"/>
<evidence type="ECO:0000256" key="1">
    <source>
        <dbReference type="ARBA" id="ARBA00005662"/>
    </source>
</evidence>
<comment type="similarity">
    <text evidence="1">Belongs to the CapA family.</text>
</comment>
<evidence type="ECO:0000313" key="5">
    <source>
        <dbReference type="EMBL" id="CAB4833651.1"/>
    </source>
</evidence>
<dbReference type="PANTHER" id="PTHR33393:SF11">
    <property type="entry name" value="POLYGLUTAMINE SYNTHESIS ACCESSORY PROTEIN RV0574C-RELATED"/>
    <property type="match status" value="1"/>
</dbReference>
<dbReference type="Pfam" id="PF09587">
    <property type="entry name" value="PGA_cap"/>
    <property type="match status" value="1"/>
</dbReference>
<dbReference type="InterPro" id="IPR052169">
    <property type="entry name" value="CW_Biosynth-Accessory"/>
</dbReference>
<feature type="region of interest" description="Disordered" evidence="2">
    <location>
        <begin position="49"/>
        <end position="69"/>
    </location>
</feature>
<dbReference type="CDD" id="cd07381">
    <property type="entry name" value="MPP_CapA"/>
    <property type="match status" value="1"/>
</dbReference>
<feature type="domain" description="Capsule synthesis protein CapA" evidence="4">
    <location>
        <begin position="73"/>
        <end position="308"/>
    </location>
</feature>
<dbReference type="Gene3D" id="3.60.21.10">
    <property type="match status" value="1"/>
</dbReference>
<feature type="transmembrane region" description="Helical" evidence="3">
    <location>
        <begin position="20"/>
        <end position="44"/>
    </location>
</feature>
<name>A0A6J7AL38_9ZZZZ</name>
<evidence type="ECO:0000313" key="6">
    <source>
        <dbReference type="EMBL" id="CAB4860492.1"/>
    </source>
</evidence>
<feature type="compositionally biased region" description="Low complexity" evidence="2">
    <location>
        <begin position="49"/>
        <end position="66"/>
    </location>
</feature>
<accession>A0A6J7AL38</accession>
<evidence type="ECO:0000313" key="7">
    <source>
        <dbReference type="EMBL" id="CAB5032072.1"/>
    </source>
</evidence>
<dbReference type="InterPro" id="IPR029052">
    <property type="entry name" value="Metallo-depent_PP-like"/>
</dbReference>
<keyword evidence="3" id="KW-0472">Membrane</keyword>
<dbReference type="EMBL" id="CAFBLT010000001">
    <property type="protein sequence ID" value="CAB4860492.1"/>
    <property type="molecule type" value="Genomic_DNA"/>
</dbReference>
<protein>
    <submittedName>
        <fullName evidence="5">Unannotated protein</fullName>
    </submittedName>
</protein>
<dbReference type="PANTHER" id="PTHR33393">
    <property type="entry name" value="POLYGLUTAMINE SYNTHESIS ACCESSORY PROTEIN RV0574C-RELATED"/>
    <property type="match status" value="1"/>
</dbReference>
<keyword evidence="3" id="KW-0812">Transmembrane</keyword>
<dbReference type="EMBL" id="CAFBPM010000028">
    <property type="protein sequence ID" value="CAB5032072.1"/>
    <property type="molecule type" value="Genomic_DNA"/>
</dbReference>
<dbReference type="InterPro" id="IPR019079">
    <property type="entry name" value="Capsule_synth_CapA"/>
</dbReference>
<dbReference type="EMBL" id="CAFABE010000098">
    <property type="protein sequence ID" value="CAB4833651.1"/>
    <property type="molecule type" value="Genomic_DNA"/>
</dbReference>
<dbReference type="SUPFAM" id="SSF56300">
    <property type="entry name" value="Metallo-dependent phosphatases"/>
    <property type="match status" value="1"/>
</dbReference>
<dbReference type="SMART" id="SM00854">
    <property type="entry name" value="PGA_cap"/>
    <property type="match status" value="1"/>
</dbReference>
<evidence type="ECO:0000256" key="2">
    <source>
        <dbReference type="SAM" id="MobiDB-lite"/>
    </source>
</evidence>
<gene>
    <name evidence="5" type="ORF">UFOPK3164_01508</name>
    <name evidence="6" type="ORF">UFOPK3427_00154</name>
    <name evidence="7" type="ORF">UFOPK4112_01780</name>
</gene>
<evidence type="ECO:0000256" key="3">
    <source>
        <dbReference type="SAM" id="Phobius"/>
    </source>
</evidence>